<protein>
    <submittedName>
        <fullName evidence="1">Uncharacterized protein</fullName>
    </submittedName>
</protein>
<proteinExistence type="predicted"/>
<reference evidence="1" key="1">
    <citation type="journal article" date="2014" name="Front. Microbiol.">
        <title>High frequency of phylogenetically diverse reductive dehalogenase-homologous genes in deep subseafloor sedimentary metagenomes.</title>
        <authorList>
            <person name="Kawai M."/>
            <person name="Futagami T."/>
            <person name="Toyoda A."/>
            <person name="Takaki Y."/>
            <person name="Nishi S."/>
            <person name="Hori S."/>
            <person name="Arai W."/>
            <person name="Tsubouchi T."/>
            <person name="Morono Y."/>
            <person name="Uchiyama I."/>
            <person name="Ito T."/>
            <person name="Fujiyama A."/>
            <person name="Inagaki F."/>
            <person name="Takami H."/>
        </authorList>
    </citation>
    <scope>NUCLEOTIDE SEQUENCE</scope>
    <source>
        <strain evidence="1">Expedition CK06-06</strain>
    </source>
</reference>
<comment type="caution">
    <text evidence="1">The sequence shown here is derived from an EMBL/GenBank/DDBJ whole genome shotgun (WGS) entry which is preliminary data.</text>
</comment>
<organism evidence="1">
    <name type="scientific">marine sediment metagenome</name>
    <dbReference type="NCBI Taxonomy" id="412755"/>
    <lineage>
        <taxon>unclassified sequences</taxon>
        <taxon>metagenomes</taxon>
        <taxon>ecological metagenomes</taxon>
    </lineage>
</organism>
<evidence type="ECO:0000313" key="1">
    <source>
        <dbReference type="EMBL" id="GAI13758.1"/>
    </source>
</evidence>
<name>X1L462_9ZZZZ</name>
<accession>X1L462</accession>
<sequence>MAGRKKWKLNHMNGGGGVHVNISSRTILYNPKETWIRFETSELIHIYGVGLK</sequence>
<gene>
    <name evidence="1" type="ORF">S06H3_09101</name>
</gene>
<dbReference type="EMBL" id="BARV01003947">
    <property type="protein sequence ID" value="GAI13758.1"/>
    <property type="molecule type" value="Genomic_DNA"/>
</dbReference>
<dbReference type="AlphaFoldDB" id="X1L462"/>